<dbReference type="InterPro" id="IPR006145">
    <property type="entry name" value="PsdUridine_synth_RsuA/RluA"/>
</dbReference>
<dbReference type="GO" id="GO:0003723">
    <property type="term" value="F:RNA binding"/>
    <property type="evidence" value="ECO:0007669"/>
    <property type="project" value="InterPro"/>
</dbReference>
<gene>
    <name evidence="6" type="ORF">IAB73_04305</name>
</gene>
<evidence type="ECO:0000313" key="6">
    <source>
        <dbReference type="EMBL" id="HIQ71418.1"/>
    </source>
</evidence>
<evidence type="ECO:0000256" key="1">
    <source>
        <dbReference type="ARBA" id="ARBA00000073"/>
    </source>
</evidence>
<dbReference type="GO" id="GO:0140098">
    <property type="term" value="F:catalytic activity, acting on RNA"/>
    <property type="evidence" value="ECO:0007669"/>
    <property type="project" value="UniProtKB-ARBA"/>
</dbReference>
<evidence type="ECO:0000256" key="2">
    <source>
        <dbReference type="ARBA" id="ARBA00010876"/>
    </source>
</evidence>
<name>A0A9D1CQS5_9FIRM</name>
<evidence type="ECO:0000256" key="4">
    <source>
        <dbReference type="ARBA" id="ARBA00033164"/>
    </source>
</evidence>
<comment type="caution">
    <text evidence="6">The sequence shown here is derived from an EMBL/GenBank/DDBJ whole genome shotgun (WGS) entry which is preliminary data.</text>
</comment>
<proteinExistence type="inferred from homology"/>
<dbReference type="SUPFAM" id="SSF55120">
    <property type="entry name" value="Pseudouridine synthase"/>
    <property type="match status" value="1"/>
</dbReference>
<protein>
    <recommendedName>
        <fullName evidence="3">RNA pseudouridylate synthase</fullName>
    </recommendedName>
    <alternativeName>
        <fullName evidence="4">RNA-uridine isomerase</fullName>
    </alternativeName>
</protein>
<evidence type="ECO:0000259" key="5">
    <source>
        <dbReference type="Pfam" id="PF00849"/>
    </source>
</evidence>
<dbReference type="EMBL" id="DVFJ01000011">
    <property type="protein sequence ID" value="HIQ71418.1"/>
    <property type="molecule type" value="Genomic_DNA"/>
</dbReference>
<evidence type="ECO:0000256" key="3">
    <source>
        <dbReference type="ARBA" id="ARBA00031870"/>
    </source>
</evidence>
<feature type="domain" description="Pseudouridine synthase RsuA/RluA-like" evidence="5">
    <location>
        <begin position="85"/>
        <end position="233"/>
    </location>
</feature>
<dbReference type="GO" id="GO:0009982">
    <property type="term" value="F:pseudouridine synthase activity"/>
    <property type="evidence" value="ECO:0007669"/>
    <property type="project" value="InterPro"/>
</dbReference>
<dbReference type="GO" id="GO:0000455">
    <property type="term" value="P:enzyme-directed rRNA pseudouridine synthesis"/>
    <property type="evidence" value="ECO:0007669"/>
    <property type="project" value="TreeGrafter"/>
</dbReference>
<dbReference type="PANTHER" id="PTHR21600">
    <property type="entry name" value="MITOCHONDRIAL RNA PSEUDOURIDINE SYNTHASE"/>
    <property type="match status" value="1"/>
</dbReference>
<organism evidence="6 7">
    <name type="scientific">Candidatus Onthenecus intestinigallinarum</name>
    <dbReference type="NCBI Taxonomy" id="2840875"/>
    <lineage>
        <taxon>Bacteria</taxon>
        <taxon>Bacillati</taxon>
        <taxon>Bacillota</taxon>
        <taxon>Clostridia</taxon>
        <taxon>Eubacteriales</taxon>
        <taxon>Candidatus Onthenecus</taxon>
    </lineage>
</organism>
<dbReference type="CDD" id="cd02869">
    <property type="entry name" value="PseudoU_synth_RluA_like"/>
    <property type="match status" value="1"/>
</dbReference>
<dbReference type="Proteomes" id="UP000886887">
    <property type="component" value="Unassembled WGS sequence"/>
</dbReference>
<accession>A0A9D1CQS5</accession>
<reference evidence="6" key="1">
    <citation type="submission" date="2020-10" db="EMBL/GenBank/DDBJ databases">
        <authorList>
            <person name="Gilroy R."/>
        </authorList>
    </citation>
    <scope>NUCLEOTIDE SEQUENCE</scope>
    <source>
        <strain evidence="6">ChiSxjej2B14-6234</strain>
    </source>
</reference>
<dbReference type="Gene3D" id="3.30.2350.10">
    <property type="entry name" value="Pseudouridine synthase"/>
    <property type="match status" value="1"/>
</dbReference>
<sequence length="282" mass="30454">MLTLRYRLRPQDEALTLRAVARERVGMSAAQLRALGGRGLLDGCAAYLNQTGRAGALLELPLPREISRVEPVAGEVRVLWEDEALLAVFKPAGIESHPHRGGPSILNHALFYARQNEPSVCLHPAHRLDAGTEGILLLARHGCIHAMLMRAMCEGGFHKEYVGVVRGRPDAPSGTIRLPIAHDPARGPARFIDPSGQAAWTDYETLCAGEKASTLRFVLRTGRTHQIRVHAAAMGHPLLGDALYGGGAGGYRLCASRLTFPHPLTGATVDLQARPSWTPSEV</sequence>
<reference evidence="6" key="2">
    <citation type="journal article" date="2021" name="PeerJ">
        <title>Extensive microbial diversity within the chicken gut microbiome revealed by metagenomics and culture.</title>
        <authorList>
            <person name="Gilroy R."/>
            <person name="Ravi A."/>
            <person name="Getino M."/>
            <person name="Pursley I."/>
            <person name="Horton D.L."/>
            <person name="Alikhan N.F."/>
            <person name="Baker D."/>
            <person name="Gharbi K."/>
            <person name="Hall N."/>
            <person name="Watson M."/>
            <person name="Adriaenssens E.M."/>
            <person name="Foster-Nyarko E."/>
            <person name="Jarju S."/>
            <person name="Secka A."/>
            <person name="Antonio M."/>
            <person name="Oren A."/>
            <person name="Chaudhuri R.R."/>
            <person name="La Ragione R."/>
            <person name="Hildebrand F."/>
            <person name="Pallen M.J."/>
        </authorList>
    </citation>
    <scope>NUCLEOTIDE SEQUENCE</scope>
    <source>
        <strain evidence="6">ChiSxjej2B14-6234</strain>
    </source>
</reference>
<dbReference type="PANTHER" id="PTHR21600:SF87">
    <property type="entry name" value="RNA PSEUDOURIDYLATE SYNTHASE DOMAIN-CONTAINING PROTEIN 1"/>
    <property type="match status" value="1"/>
</dbReference>
<comment type="catalytic activity">
    <reaction evidence="1">
        <text>a uridine in RNA = a pseudouridine in RNA</text>
        <dbReference type="Rhea" id="RHEA:48348"/>
        <dbReference type="Rhea" id="RHEA-COMP:12068"/>
        <dbReference type="Rhea" id="RHEA-COMP:12069"/>
        <dbReference type="ChEBI" id="CHEBI:65314"/>
        <dbReference type="ChEBI" id="CHEBI:65315"/>
    </reaction>
</comment>
<comment type="similarity">
    <text evidence="2">Belongs to the pseudouridine synthase RluA family.</text>
</comment>
<dbReference type="AlphaFoldDB" id="A0A9D1CQS5"/>
<evidence type="ECO:0000313" key="7">
    <source>
        <dbReference type="Proteomes" id="UP000886887"/>
    </source>
</evidence>
<dbReference type="Pfam" id="PF00849">
    <property type="entry name" value="PseudoU_synth_2"/>
    <property type="match status" value="1"/>
</dbReference>
<dbReference type="InterPro" id="IPR020103">
    <property type="entry name" value="PsdUridine_synth_cat_dom_sf"/>
</dbReference>
<dbReference type="InterPro" id="IPR050188">
    <property type="entry name" value="RluA_PseudoU_synthase"/>
</dbReference>